<dbReference type="AlphaFoldDB" id="A0A7X1E3U9"/>
<accession>A0A7X1E3U9</accession>
<sequence length="50" mass="5515">MSPGGWIVLLASVGGVTALFIWCIWKVLTTKGETEHMHGFEVEPSDVEKQ</sequence>
<name>A0A7X1E3U9_9BACT</name>
<dbReference type="RefSeq" id="WP_185692073.1">
    <property type="nucleotide sequence ID" value="NZ_JACHVA010000053.1"/>
</dbReference>
<evidence type="ECO:0000313" key="2">
    <source>
        <dbReference type="EMBL" id="MBC2601354.1"/>
    </source>
</evidence>
<keyword evidence="3" id="KW-1185">Reference proteome</keyword>
<evidence type="ECO:0000256" key="1">
    <source>
        <dbReference type="SAM" id="Phobius"/>
    </source>
</evidence>
<feature type="transmembrane region" description="Helical" evidence="1">
    <location>
        <begin position="6"/>
        <end position="28"/>
    </location>
</feature>
<gene>
    <name evidence="2" type="ORF">H5P30_06145</name>
</gene>
<reference evidence="2 3" key="1">
    <citation type="submission" date="2020-07" db="EMBL/GenBank/DDBJ databases">
        <authorList>
            <person name="Feng X."/>
        </authorList>
    </citation>
    <scope>NUCLEOTIDE SEQUENCE [LARGE SCALE GENOMIC DNA]</scope>
    <source>
        <strain evidence="2 3">JCM14086</strain>
    </source>
</reference>
<proteinExistence type="predicted"/>
<comment type="caution">
    <text evidence="2">The sequence shown here is derived from an EMBL/GenBank/DDBJ whole genome shotgun (WGS) entry which is preliminary data.</text>
</comment>
<dbReference type="EMBL" id="JACHVA010000053">
    <property type="protein sequence ID" value="MBC2601354.1"/>
    <property type="molecule type" value="Genomic_DNA"/>
</dbReference>
<keyword evidence="1" id="KW-0812">Transmembrane</keyword>
<keyword evidence="1" id="KW-0472">Membrane</keyword>
<protein>
    <submittedName>
        <fullName evidence="2">Uncharacterized protein</fullName>
    </submittedName>
</protein>
<keyword evidence="1" id="KW-1133">Transmembrane helix</keyword>
<evidence type="ECO:0000313" key="3">
    <source>
        <dbReference type="Proteomes" id="UP000525652"/>
    </source>
</evidence>
<organism evidence="2 3">
    <name type="scientific">Puniceicoccus vermicola</name>
    <dbReference type="NCBI Taxonomy" id="388746"/>
    <lineage>
        <taxon>Bacteria</taxon>
        <taxon>Pseudomonadati</taxon>
        <taxon>Verrucomicrobiota</taxon>
        <taxon>Opitutia</taxon>
        <taxon>Puniceicoccales</taxon>
        <taxon>Puniceicoccaceae</taxon>
        <taxon>Puniceicoccus</taxon>
    </lineage>
</organism>
<dbReference type="Proteomes" id="UP000525652">
    <property type="component" value="Unassembled WGS sequence"/>
</dbReference>